<evidence type="ECO:0000313" key="1">
    <source>
        <dbReference type="EMBL" id="MBA0671461.1"/>
    </source>
</evidence>
<dbReference type="EMBL" id="JABFAB010240898">
    <property type="protein sequence ID" value="MBA0671461.1"/>
    <property type="molecule type" value="Genomic_DNA"/>
</dbReference>
<comment type="caution">
    <text evidence="1">The sequence shown here is derived from an EMBL/GenBank/DDBJ whole genome shotgun (WGS) entry which is preliminary data.</text>
</comment>
<name>A0A7J8W8T8_9ROSI</name>
<protein>
    <submittedName>
        <fullName evidence="1">Uncharacterized protein</fullName>
    </submittedName>
</protein>
<keyword evidence="2" id="KW-1185">Reference proteome</keyword>
<reference evidence="1 2" key="1">
    <citation type="journal article" date="2019" name="Genome Biol. Evol.">
        <title>Insights into the evolution of the New World diploid cottons (Gossypium, subgenus Houzingenia) based on genome sequencing.</title>
        <authorList>
            <person name="Grover C.E."/>
            <person name="Arick M.A. 2nd"/>
            <person name="Thrash A."/>
            <person name="Conover J.L."/>
            <person name="Sanders W.S."/>
            <person name="Peterson D.G."/>
            <person name="Frelichowski J.E."/>
            <person name="Scheffler J.A."/>
            <person name="Scheffler B.E."/>
            <person name="Wendel J.F."/>
        </authorList>
    </citation>
    <scope>NUCLEOTIDE SEQUENCE [LARGE SCALE GENOMIC DNA]</scope>
    <source>
        <strain evidence="1">57</strain>
        <tissue evidence="1">Leaf</tissue>
    </source>
</reference>
<organism evidence="1 2">
    <name type="scientific">Gossypium klotzschianum</name>
    <dbReference type="NCBI Taxonomy" id="34286"/>
    <lineage>
        <taxon>Eukaryota</taxon>
        <taxon>Viridiplantae</taxon>
        <taxon>Streptophyta</taxon>
        <taxon>Embryophyta</taxon>
        <taxon>Tracheophyta</taxon>
        <taxon>Spermatophyta</taxon>
        <taxon>Magnoliopsida</taxon>
        <taxon>eudicotyledons</taxon>
        <taxon>Gunneridae</taxon>
        <taxon>Pentapetalae</taxon>
        <taxon>rosids</taxon>
        <taxon>malvids</taxon>
        <taxon>Malvales</taxon>
        <taxon>Malvaceae</taxon>
        <taxon>Malvoideae</taxon>
        <taxon>Gossypium</taxon>
    </lineage>
</organism>
<dbReference type="OrthoDB" id="979197at2759"/>
<dbReference type="Proteomes" id="UP000593573">
    <property type="component" value="Unassembled WGS sequence"/>
</dbReference>
<evidence type="ECO:0000313" key="2">
    <source>
        <dbReference type="Proteomes" id="UP000593573"/>
    </source>
</evidence>
<gene>
    <name evidence="1" type="ORF">Goklo_024145</name>
</gene>
<accession>A0A7J8W8T8</accession>
<sequence length="73" mass="8383">MRFYAGAEILTGFLCSGYGKLSDTLLYSYQDSLDHDNSYQQCMGWPIANFPIRGTITRKRFYKCLMPGTKLVE</sequence>
<dbReference type="AlphaFoldDB" id="A0A7J8W8T8"/>
<proteinExistence type="predicted"/>